<evidence type="ECO:0000256" key="1">
    <source>
        <dbReference type="SAM" id="MobiDB-lite"/>
    </source>
</evidence>
<gene>
    <name evidence="2" type="ORF">BC938DRAFT_475278</name>
</gene>
<reference evidence="2 3" key="1">
    <citation type="journal article" date="2018" name="New Phytol.">
        <title>Phylogenomics of Endogonaceae and evolution of mycorrhizas within Mucoromycota.</title>
        <authorList>
            <person name="Chang Y."/>
            <person name="Desiro A."/>
            <person name="Na H."/>
            <person name="Sandor L."/>
            <person name="Lipzen A."/>
            <person name="Clum A."/>
            <person name="Barry K."/>
            <person name="Grigoriev I.V."/>
            <person name="Martin F.M."/>
            <person name="Stajich J.E."/>
            <person name="Smith M.E."/>
            <person name="Bonito G."/>
            <person name="Spatafora J.W."/>
        </authorList>
    </citation>
    <scope>NUCLEOTIDE SEQUENCE [LARGE SCALE GENOMIC DNA]</scope>
    <source>
        <strain evidence="2 3">AD002</strain>
    </source>
</reference>
<evidence type="ECO:0000313" key="3">
    <source>
        <dbReference type="Proteomes" id="UP000274822"/>
    </source>
</evidence>
<dbReference type="AlphaFoldDB" id="A0A433QRT0"/>
<dbReference type="Proteomes" id="UP000274822">
    <property type="component" value="Unassembled WGS sequence"/>
</dbReference>
<proteinExistence type="predicted"/>
<protein>
    <submittedName>
        <fullName evidence="2">Uncharacterized protein</fullName>
    </submittedName>
</protein>
<evidence type="ECO:0000313" key="2">
    <source>
        <dbReference type="EMBL" id="RUS32480.1"/>
    </source>
</evidence>
<comment type="caution">
    <text evidence="2">The sequence shown here is derived from an EMBL/GenBank/DDBJ whole genome shotgun (WGS) entry which is preliminary data.</text>
</comment>
<feature type="compositionally biased region" description="Basic and acidic residues" evidence="1">
    <location>
        <begin position="24"/>
        <end position="34"/>
    </location>
</feature>
<keyword evidence="3" id="KW-1185">Reference proteome</keyword>
<organism evidence="2 3">
    <name type="scientific">Jimgerdemannia flammicorona</name>
    <dbReference type="NCBI Taxonomy" id="994334"/>
    <lineage>
        <taxon>Eukaryota</taxon>
        <taxon>Fungi</taxon>
        <taxon>Fungi incertae sedis</taxon>
        <taxon>Mucoromycota</taxon>
        <taxon>Mucoromycotina</taxon>
        <taxon>Endogonomycetes</taxon>
        <taxon>Endogonales</taxon>
        <taxon>Endogonaceae</taxon>
        <taxon>Jimgerdemannia</taxon>
    </lineage>
</organism>
<name>A0A433QRT0_9FUNG</name>
<feature type="compositionally biased region" description="Low complexity" evidence="1">
    <location>
        <begin position="35"/>
        <end position="45"/>
    </location>
</feature>
<accession>A0A433QRT0</accession>
<feature type="region of interest" description="Disordered" evidence="1">
    <location>
        <begin position="24"/>
        <end position="45"/>
    </location>
</feature>
<dbReference type="EMBL" id="RBNJ01002028">
    <property type="protein sequence ID" value="RUS32480.1"/>
    <property type="molecule type" value="Genomic_DNA"/>
</dbReference>
<sequence>MTSRLMLRTEGWSSPVKGLWMSCSRDRTTSRSGRESSGISSGGSSCLRVAISTRSAPRSMRGFSKFTFVIICLFPRGPTNRPCVSTSSERIRSSCAVSGCLKHTHFFRVSVAHSLRSKGSESSKYQLGRPGFALAGTAKKLQS</sequence>